<evidence type="ECO:0000313" key="4">
    <source>
        <dbReference type="Proteomes" id="UP000182227"/>
    </source>
</evidence>
<dbReference type="Gene3D" id="1.10.101.10">
    <property type="entry name" value="PGBD-like superfamily/PGBD"/>
    <property type="match status" value="1"/>
</dbReference>
<dbReference type="Proteomes" id="UP000182227">
    <property type="component" value="Unassembled WGS sequence"/>
</dbReference>
<dbReference type="Proteomes" id="UP000193811">
    <property type="component" value="Unassembled WGS sequence"/>
</dbReference>
<dbReference type="EMBL" id="CTEF01000001">
    <property type="protein sequence ID" value="CQD09288.1"/>
    <property type="molecule type" value="Genomic_DNA"/>
</dbReference>
<gene>
    <name evidence="3" type="ORF">AWB98_25235</name>
    <name evidence="2" type="ORF">BN970_01808</name>
</gene>
<dbReference type="SUPFAM" id="SSF47090">
    <property type="entry name" value="PGBD-like"/>
    <property type="match status" value="1"/>
</dbReference>
<evidence type="ECO:0000259" key="1">
    <source>
        <dbReference type="Pfam" id="PF01471"/>
    </source>
</evidence>
<dbReference type="EMBL" id="LQOP01000028">
    <property type="protein sequence ID" value="ORV22107.1"/>
    <property type="molecule type" value="Genomic_DNA"/>
</dbReference>
<evidence type="ECO:0000313" key="3">
    <source>
        <dbReference type="EMBL" id="ORV22107.1"/>
    </source>
</evidence>
<dbReference type="InterPro" id="IPR002477">
    <property type="entry name" value="Peptidoglycan-bd-like"/>
</dbReference>
<evidence type="ECO:0000313" key="2">
    <source>
        <dbReference type="EMBL" id="CQD09288.1"/>
    </source>
</evidence>
<feature type="domain" description="Peptidoglycan binding-like" evidence="1">
    <location>
        <begin position="38"/>
        <end position="74"/>
    </location>
</feature>
<keyword evidence="5" id="KW-1185">Reference proteome</keyword>
<name>A0A0U1D6S4_9MYCO</name>
<dbReference type="AlphaFoldDB" id="A0A0U1D6S4"/>
<dbReference type="Pfam" id="PF01471">
    <property type="entry name" value="PG_binding_1"/>
    <property type="match status" value="1"/>
</dbReference>
<reference evidence="2 4" key="1">
    <citation type="submission" date="2015-03" db="EMBL/GenBank/DDBJ databases">
        <authorList>
            <person name="Murphy D."/>
        </authorList>
    </citation>
    <scope>NUCLEOTIDE SEQUENCE [LARGE SCALE GENOMIC DNA]</scope>
    <source>
        <strain evidence="2 4">D16</strain>
    </source>
</reference>
<dbReference type="Gene3D" id="3.40.50.1820">
    <property type="entry name" value="alpha/beta hydrolase"/>
    <property type="match status" value="1"/>
</dbReference>
<protein>
    <submittedName>
        <fullName evidence="2">Bacteriophage protein</fullName>
    </submittedName>
</protein>
<dbReference type="InterPro" id="IPR029058">
    <property type="entry name" value="AB_hydrolase_fold"/>
</dbReference>
<dbReference type="SUPFAM" id="SSF53474">
    <property type="entry name" value="alpha/beta-Hydrolases"/>
    <property type="match status" value="1"/>
</dbReference>
<dbReference type="InterPro" id="IPR036366">
    <property type="entry name" value="PGBDSf"/>
</dbReference>
<reference evidence="3 5" key="2">
    <citation type="submission" date="2016-01" db="EMBL/GenBank/DDBJ databases">
        <title>The new phylogeny of the genus Mycobacterium.</title>
        <authorList>
            <person name="Tarcisio F."/>
            <person name="Conor M."/>
            <person name="Antonella G."/>
            <person name="Elisabetta G."/>
            <person name="Giulia F.S."/>
            <person name="Sara T."/>
            <person name="Anna F."/>
            <person name="Clotilde B."/>
            <person name="Roberto B."/>
            <person name="Veronica D.S."/>
            <person name="Fabio R."/>
            <person name="Monica P."/>
            <person name="Olivier J."/>
            <person name="Enrico T."/>
            <person name="Nicola S."/>
        </authorList>
    </citation>
    <scope>NUCLEOTIDE SEQUENCE [LARGE SCALE GENOMIC DNA]</scope>
    <source>
        <strain evidence="3 5">CCUG 50187</strain>
    </source>
</reference>
<proteinExistence type="predicted"/>
<dbReference type="InterPro" id="IPR036365">
    <property type="entry name" value="PGBD-like_sf"/>
</dbReference>
<evidence type="ECO:0000313" key="5">
    <source>
        <dbReference type="Proteomes" id="UP000193811"/>
    </source>
</evidence>
<accession>A0A0U1D6S4</accession>
<sequence>MAWRGFELTDPPMSGPDVALIRGKLVAKFAWARTIGLTEGDVYDQTTADAVAEFQRRVGMPENGIADFKTRVRLGAWPPPPPPRHAALTFRGTGGIVGMDYTSRVAWAADLEEVPILYPGSMGGIPVGAENNPNAPSGNDSVEIAVELAIDWIEQHPSRTFCLLGYSQGAIAASRVRAELLPGGRLERFAGNYFCGMMVANPSRAFGHTFFLGPVPDGEGISNFHVPREACTWDWCELVQPDDFYANVPLGDVGDVCRQGQNIVMDTTVSDPIGMMQKVIPHLIKMLDEAGVDLPPNPLGILNGVWAGLVSSLLPGVVPAQFGSETAAAVHAARLALTFFAAQPPTKPHITYEFVEVLPGRTYLQLGIDHVRDWSSRTPVRT</sequence>
<organism evidence="2 4">
    <name type="scientific">Mycolicibacterium conceptionense</name>
    <dbReference type="NCBI Taxonomy" id="451644"/>
    <lineage>
        <taxon>Bacteria</taxon>
        <taxon>Bacillati</taxon>
        <taxon>Actinomycetota</taxon>
        <taxon>Actinomycetes</taxon>
        <taxon>Mycobacteriales</taxon>
        <taxon>Mycobacteriaceae</taxon>
        <taxon>Mycolicibacterium</taxon>
    </lineage>
</organism>